<feature type="transmembrane region" description="Helical" evidence="1">
    <location>
        <begin position="901"/>
        <end position="929"/>
    </location>
</feature>
<sequence>MKIIETSVRRPVTIAMVILVILLLGFVSLTRLSIDLFPKMDLPYAVAVAEYSGAGPEEVESTVTEPLEDVLGTVEHVKNVTSTSYAGQSLVMVEFNFGTDMNFATLQMREKIDMIKGMLPDDVKNPMVMKADPSMMPVIQLGLSGGKDLKDLKDLGENVIKPRLERLSGVASVAVTGGYTREIQILADPVRMDAYGVGLDQISQALRAENMNVASGKVTEGKKELFVRTLGQFETLDDIKNVRIGLAGGKSITLADLATVKDGFAEQTQVSRMNGEPSVAISVQKQSEANTVQVSDLVQKEMALLSQEIPGNVQAKTVFDQATFIRQSINSLSSHAIEGGLLAVIIVYLFLRSIRSTLIIGLALPISIVGIFTVLYAGGLTLNMMSLGGLALGIGHLVDCSIVVLESIYRYRQDGYSMKDAAVQGASEVGMPVVASTLTVAVVFLPIVFVEGLASMLFRELALTVVSSQGVALLVAVTLVPMLCSKFLVVPKHQDERKAGLFQKIENGYSRILAWSLSHRKTVLIGVIAVLAASLAMIPIVGTEFMPKSDTGELAITAELDKGTVLAETDRAAEKIEMAISEIPEVKTVFVNVGGADMMGTSASEVADMQVQLVPKAERQRSADQVADDIRERVQNIPGADISVTISDSMSMGGMAAAPIAITLKGDDLDVLKGMAEEIQEMVAAVPGTREVESSMTVGRPELKIEVDRDRAVSYGISVAQVASAVRTAFDGNVATQYRTGGDEYDIRVILPEEYRQSIQDLNNVKIITPAGIRVPLVNLITTNTDLGPTQIDRENRSRVAAINSQISGRDLGSVTRDIETKLQDLHLPQGYSIEIGGENADMIESFTSLGLALLLGMILTYMVMAAQFESFIYPFVIMFTVPTMFIGAIAGLVITGRSISVIVIIGLIMLVGIVVNNGIVLVDYINVLRRRGLDMTEAIKKAGPIRLRPVLMTALTTAMAMVPLALGIGEGAETQAPMATVVVGGLTTSTIFTLVFVPVMYTLVEDAANWVKRKLSRKPKKKQISEGEVM</sequence>
<dbReference type="SUPFAM" id="SSF82714">
    <property type="entry name" value="Multidrug efflux transporter AcrB TolC docking domain, DN and DC subdomains"/>
    <property type="match status" value="2"/>
</dbReference>
<feature type="transmembrane region" description="Helical" evidence="1">
    <location>
        <begin position="12"/>
        <end position="34"/>
    </location>
</feature>
<dbReference type="RefSeq" id="WP_089609316.1">
    <property type="nucleotide sequence ID" value="NZ_CP022121.1"/>
</dbReference>
<dbReference type="Gene3D" id="3.30.70.1440">
    <property type="entry name" value="Multidrug efflux transporter AcrB pore domain"/>
    <property type="match status" value="1"/>
</dbReference>
<gene>
    <name evidence="2" type="ORF">NVS47_07735</name>
</gene>
<dbReference type="PRINTS" id="PR00702">
    <property type="entry name" value="ACRIFLAVINRP"/>
</dbReference>
<feature type="transmembrane region" description="Helical" evidence="1">
    <location>
        <begin position="429"/>
        <end position="450"/>
    </location>
</feature>
<feature type="transmembrane region" description="Helical" evidence="1">
    <location>
        <begin position="950"/>
        <end position="970"/>
    </location>
</feature>
<protein>
    <submittedName>
        <fullName evidence="2">Efflux RND transporter permease subunit</fullName>
    </submittedName>
</protein>
<reference evidence="2 3" key="1">
    <citation type="submission" date="2022-08" db="EMBL/GenBank/DDBJ databases">
        <title>Proteogenomics of the novel Dehalobacterium formicoaceticum strain EZ94 highlights a key role of methyltransferases during anaerobic dichloromethane degradation.</title>
        <authorList>
            <person name="Wasmund K."/>
        </authorList>
    </citation>
    <scope>NUCLEOTIDE SEQUENCE [LARGE SCALE GENOMIC DNA]</scope>
    <source>
        <strain evidence="2 3">EZ94</strain>
    </source>
</reference>
<feature type="transmembrane region" description="Helical" evidence="1">
    <location>
        <begin position="358"/>
        <end position="378"/>
    </location>
</feature>
<dbReference type="PANTHER" id="PTHR32063:SF0">
    <property type="entry name" value="SWARMING MOTILITY PROTEIN SWRC"/>
    <property type="match status" value="1"/>
</dbReference>
<feature type="transmembrane region" description="Helical" evidence="1">
    <location>
        <begin position="332"/>
        <end position="351"/>
    </location>
</feature>
<feature type="transmembrane region" description="Helical" evidence="1">
    <location>
        <begin position="523"/>
        <end position="542"/>
    </location>
</feature>
<evidence type="ECO:0000313" key="3">
    <source>
        <dbReference type="Proteomes" id="UP001524944"/>
    </source>
</evidence>
<feature type="transmembrane region" description="Helical" evidence="1">
    <location>
        <begin position="872"/>
        <end position="895"/>
    </location>
</feature>
<dbReference type="Gene3D" id="3.30.70.1320">
    <property type="entry name" value="Multidrug efflux transporter AcrB pore domain like"/>
    <property type="match status" value="1"/>
</dbReference>
<feature type="transmembrane region" description="Helical" evidence="1">
    <location>
        <begin position="470"/>
        <end position="489"/>
    </location>
</feature>
<proteinExistence type="predicted"/>
<dbReference type="InterPro" id="IPR001036">
    <property type="entry name" value="Acrflvin-R"/>
</dbReference>
<dbReference type="Gene3D" id="1.20.1640.10">
    <property type="entry name" value="Multidrug efflux transporter AcrB transmembrane domain"/>
    <property type="match status" value="2"/>
</dbReference>
<organism evidence="2 3">
    <name type="scientific">Dehalobacterium formicoaceticum</name>
    <dbReference type="NCBI Taxonomy" id="51515"/>
    <lineage>
        <taxon>Bacteria</taxon>
        <taxon>Bacillati</taxon>
        <taxon>Bacillota</taxon>
        <taxon>Clostridia</taxon>
        <taxon>Eubacteriales</taxon>
        <taxon>Peptococcaceae</taxon>
        <taxon>Dehalobacterium</taxon>
    </lineage>
</organism>
<feature type="transmembrane region" description="Helical" evidence="1">
    <location>
        <begin position="847"/>
        <end position="865"/>
    </location>
</feature>
<accession>A0ABT1Y3F6</accession>
<dbReference type="Gene3D" id="3.30.70.1430">
    <property type="entry name" value="Multidrug efflux transporter AcrB pore domain"/>
    <property type="match status" value="2"/>
</dbReference>
<dbReference type="Gene3D" id="3.30.2090.10">
    <property type="entry name" value="Multidrug efflux transporter AcrB TolC docking domain, DN and DC subdomains"/>
    <property type="match status" value="2"/>
</dbReference>
<dbReference type="EMBL" id="JANPWE010000003">
    <property type="protein sequence ID" value="MCR6545406.1"/>
    <property type="molecule type" value="Genomic_DNA"/>
</dbReference>
<dbReference type="InterPro" id="IPR027463">
    <property type="entry name" value="AcrB_DN_DC_subdom"/>
</dbReference>
<dbReference type="Pfam" id="PF00873">
    <property type="entry name" value="ACR_tran"/>
    <property type="match status" value="1"/>
</dbReference>
<feature type="transmembrane region" description="Helical" evidence="1">
    <location>
        <begin position="982"/>
        <end position="1005"/>
    </location>
</feature>
<comment type="caution">
    <text evidence="2">The sequence shown here is derived from an EMBL/GenBank/DDBJ whole genome shotgun (WGS) entry which is preliminary data.</text>
</comment>
<evidence type="ECO:0000256" key="1">
    <source>
        <dbReference type="SAM" id="Phobius"/>
    </source>
</evidence>
<name>A0ABT1Y3F6_9FIRM</name>
<dbReference type="SUPFAM" id="SSF82693">
    <property type="entry name" value="Multidrug efflux transporter AcrB pore domain, PN1, PN2, PC1 and PC2 subdomains"/>
    <property type="match status" value="3"/>
</dbReference>
<dbReference type="PANTHER" id="PTHR32063">
    <property type="match status" value="1"/>
</dbReference>
<keyword evidence="1" id="KW-1133">Transmembrane helix</keyword>
<dbReference type="Proteomes" id="UP001524944">
    <property type="component" value="Unassembled WGS sequence"/>
</dbReference>
<evidence type="ECO:0000313" key="2">
    <source>
        <dbReference type="EMBL" id="MCR6545406.1"/>
    </source>
</evidence>
<keyword evidence="3" id="KW-1185">Reference proteome</keyword>
<keyword evidence="1" id="KW-0812">Transmembrane</keyword>
<feature type="transmembrane region" description="Helical" evidence="1">
    <location>
        <begin position="384"/>
        <end position="408"/>
    </location>
</feature>
<keyword evidence="1" id="KW-0472">Membrane</keyword>
<dbReference type="SUPFAM" id="SSF82866">
    <property type="entry name" value="Multidrug efflux transporter AcrB transmembrane domain"/>
    <property type="match status" value="2"/>
</dbReference>